<dbReference type="EMBL" id="BHXQ01000003">
    <property type="protein sequence ID" value="GCC51374.1"/>
    <property type="molecule type" value="Genomic_DNA"/>
</dbReference>
<evidence type="ECO:0000313" key="4">
    <source>
        <dbReference type="Proteomes" id="UP000288227"/>
    </source>
</evidence>
<feature type="chain" id="PRO_5019208979" description="Carboxypeptidase-like regulatory domain-containing protein" evidence="2">
    <location>
        <begin position="29"/>
        <end position="444"/>
    </location>
</feature>
<keyword evidence="4" id="KW-1185">Reference proteome</keyword>
<reference evidence="3 4" key="1">
    <citation type="submission" date="2018-11" db="EMBL/GenBank/DDBJ databases">
        <title>Chryseotalea sanarue gen. nov., sp., nov., a member of the family Cytophagaceae, isolated from a brackish lake in Hamamatsu Japan.</title>
        <authorList>
            <person name="Maejima Y."/>
            <person name="Iino T."/>
            <person name="Muraguchi Y."/>
            <person name="Fukuda K."/>
            <person name="Ohkuma M."/>
            <person name="Moriuchi R."/>
            <person name="Dohra H."/>
            <person name="Kimbara K."/>
            <person name="Shintani M."/>
        </authorList>
    </citation>
    <scope>NUCLEOTIDE SEQUENCE [LARGE SCALE GENOMIC DNA]</scope>
    <source>
        <strain evidence="3 4">Ys</strain>
    </source>
</reference>
<accession>A0A401U928</accession>
<feature type="region of interest" description="Disordered" evidence="1">
    <location>
        <begin position="422"/>
        <end position="444"/>
    </location>
</feature>
<feature type="compositionally biased region" description="Basic and acidic residues" evidence="1">
    <location>
        <begin position="425"/>
        <end position="444"/>
    </location>
</feature>
<evidence type="ECO:0008006" key="5">
    <source>
        <dbReference type="Google" id="ProtNLM"/>
    </source>
</evidence>
<protein>
    <recommendedName>
        <fullName evidence="5">Carboxypeptidase-like regulatory domain-containing protein</fullName>
    </recommendedName>
</protein>
<dbReference type="RefSeq" id="WP_127122041.1">
    <property type="nucleotide sequence ID" value="NZ_BHXQ01000003.1"/>
</dbReference>
<organism evidence="3 4">
    <name type="scientific">Chryseotalea sanaruensis</name>
    <dbReference type="NCBI Taxonomy" id="2482724"/>
    <lineage>
        <taxon>Bacteria</taxon>
        <taxon>Pseudomonadati</taxon>
        <taxon>Bacteroidota</taxon>
        <taxon>Cytophagia</taxon>
        <taxon>Cytophagales</taxon>
        <taxon>Chryseotaleaceae</taxon>
        <taxon>Chryseotalea</taxon>
    </lineage>
</organism>
<dbReference type="Proteomes" id="UP000288227">
    <property type="component" value="Unassembled WGS sequence"/>
</dbReference>
<proteinExistence type="predicted"/>
<name>A0A401U928_9BACT</name>
<sequence>MLSCNFKLLGRQVSIFILLSLLSSTVFAQAYTSKTSYTILGIVKSSSDSTGISTAHIFIPNKVIGTVTNSAGEFELKIPSDISPVELSFSAIGYKLNTILVNTDTIITIFLDESIYQLNEIIITGNKFDSASYIFDTAIDRIKFNYPRKPHLMEGFYREISMKDTIVGRLIEAAVLVQESGYTKEFFKGKALEETKNRIKVVELRKSDDFMEYDLMGKIYKLLLGEKNELYMTLRKNYVRAFDTNVEQYMLSYENLKKYDMHYIGQGFWGNEIVYILSLSIPQVFRVEKIRFYINKTDFAFVKIEKTGVPGKNWEGSGVNLIEGKYFDKAEVTYRKITNRYFPTFIQSIQSAYGASSTATLEDKEVKQFTNSVLLLINIYEDDFSKIKWKEVESQNEDLYTKDTPYNESFWNNFNTVKNNPLKRVPNELEKEKSLEDQFKRKKN</sequence>
<dbReference type="SUPFAM" id="SSF49464">
    <property type="entry name" value="Carboxypeptidase regulatory domain-like"/>
    <property type="match status" value="1"/>
</dbReference>
<keyword evidence="2" id="KW-0732">Signal</keyword>
<evidence type="ECO:0000313" key="3">
    <source>
        <dbReference type="EMBL" id="GCC51374.1"/>
    </source>
</evidence>
<dbReference type="AlphaFoldDB" id="A0A401U928"/>
<dbReference type="InterPro" id="IPR008969">
    <property type="entry name" value="CarboxyPept-like_regulatory"/>
</dbReference>
<feature type="signal peptide" evidence="2">
    <location>
        <begin position="1"/>
        <end position="28"/>
    </location>
</feature>
<dbReference type="Gene3D" id="2.60.40.1120">
    <property type="entry name" value="Carboxypeptidase-like, regulatory domain"/>
    <property type="match status" value="1"/>
</dbReference>
<comment type="caution">
    <text evidence="3">The sequence shown here is derived from an EMBL/GenBank/DDBJ whole genome shotgun (WGS) entry which is preliminary data.</text>
</comment>
<evidence type="ECO:0000256" key="1">
    <source>
        <dbReference type="SAM" id="MobiDB-lite"/>
    </source>
</evidence>
<gene>
    <name evidence="3" type="ORF">SanaruYs_15990</name>
</gene>
<evidence type="ECO:0000256" key="2">
    <source>
        <dbReference type="SAM" id="SignalP"/>
    </source>
</evidence>
<dbReference type="Pfam" id="PF13715">
    <property type="entry name" value="CarbopepD_reg_2"/>
    <property type="match status" value="1"/>
</dbReference>
<dbReference type="OrthoDB" id="1489599at2"/>